<dbReference type="PANTHER" id="PTHR43798">
    <property type="entry name" value="MONOACYLGLYCEROL LIPASE"/>
    <property type="match status" value="1"/>
</dbReference>
<protein>
    <submittedName>
        <fullName evidence="2">Alpha/beta-hydrolase</fullName>
    </submittedName>
</protein>
<dbReference type="GO" id="GO:0016787">
    <property type="term" value="F:hydrolase activity"/>
    <property type="evidence" value="ECO:0007669"/>
    <property type="project" value="UniProtKB-KW"/>
</dbReference>
<dbReference type="Proteomes" id="UP000007264">
    <property type="component" value="Unassembled WGS sequence"/>
</dbReference>
<dbReference type="GeneID" id="17039005"/>
<dbReference type="PANTHER" id="PTHR43798:SF33">
    <property type="entry name" value="HYDROLASE, PUTATIVE (AFU_ORTHOLOGUE AFUA_2G14860)-RELATED"/>
    <property type="match status" value="1"/>
</dbReference>
<comment type="caution">
    <text evidence="2">The sequence shown here is derived from an EMBL/GenBank/DDBJ whole genome shotgun (WGS) entry which is preliminary data.</text>
</comment>
<accession>I0YRK4</accession>
<organism evidence="2 3">
    <name type="scientific">Coccomyxa subellipsoidea (strain C-169)</name>
    <name type="common">Green microalga</name>
    <dbReference type="NCBI Taxonomy" id="574566"/>
    <lineage>
        <taxon>Eukaryota</taxon>
        <taxon>Viridiplantae</taxon>
        <taxon>Chlorophyta</taxon>
        <taxon>core chlorophytes</taxon>
        <taxon>Trebouxiophyceae</taxon>
        <taxon>Trebouxiophyceae incertae sedis</taxon>
        <taxon>Coccomyxaceae</taxon>
        <taxon>Coccomyxa</taxon>
        <taxon>Coccomyxa subellipsoidea</taxon>
    </lineage>
</organism>
<dbReference type="InterPro" id="IPR000073">
    <property type="entry name" value="AB_hydrolase_1"/>
</dbReference>
<dbReference type="PRINTS" id="PR00412">
    <property type="entry name" value="EPOXHYDRLASE"/>
</dbReference>
<dbReference type="KEGG" id="csl:COCSUDRAFT_54096"/>
<evidence type="ECO:0000313" key="3">
    <source>
        <dbReference type="Proteomes" id="UP000007264"/>
    </source>
</evidence>
<dbReference type="AlphaFoldDB" id="I0YRK4"/>
<gene>
    <name evidence="2" type="ORF">COCSUDRAFT_54096</name>
</gene>
<dbReference type="InterPro" id="IPR050266">
    <property type="entry name" value="AB_hydrolase_sf"/>
</dbReference>
<dbReference type="InterPro" id="IPR029058">
    <property type="entry name" value="AB_hydrolase_fold"/>
</dbReference>
<keyword evidence="3" id="KW-1185">Reference proteome</keyword>
<evidence type="ECO:0000313" key="2">
    <source>
        <dbReference type="EMBL" id="EIE21023.1"/>
    </source>
</evidence>
<feature type="domain" description="AB hydrolase-1" evidence="1">
    <location>
        <begin position="35"/>
        <end position="270"/>
    </location>
</feature>
<sequence>MMGSLVEIRPGRRIWVEVGGASTNAHGHSSDTVAILVHGSCAISEQYAAQVPALHKEGLDTVAFDYLGCGRSEKPDDFAAYAAEELYQDLVAVFQSYSKGYTGVVLLGHSYGTYLVNRLASEQPERVAGVVLIGAGYPLPGAFRLRWIFHLPLFVLGWLQPYLTDQFIKLAFHPDTFKTNPQLIELERGRSNENPPFMFRAFHLQALSLFRDADQYTDWLRSIRAPALITAGDKDFLTPLDGMGKKVASYLKDARTAEIPLGGHQVHEEQPTVLNEKIIGFLHAVLGRR</sequence>
<evidence type="ECO:0000259" key="1">
    <source>
        <dbReference type="Pfam" id="PF00561"/>
    </source>
</evidence>
<dbReference type="GO" id="GO:0016020">
    <property type="term" value="C:membrane"/>
    <property type="evidence" value="ECO:0007669"/>
    <property type="project" value="TreeGrafter"/>
</dbReference>
<dbReference type="eggNOG" id="KOG2382">
    <property type="taxonomic scope" value="Eukaryota"/>
</dbReference>
<dbReference type="InterPro" id="IPR000639">
    <property type="entry name" value="Epox_hydrolase-like"/>
</dbReference>
<reference evidence="2 3" key="1">
    <citation type="journal article" date="2012" name="Genome Biol.">
        <title>The genome of the polar eukaryotic microalga coccomyxa subellipsoidea reveals traits of cold adaptation.</title>
        <authorList>
            <person name="Blanc G."/>
            <person name="Agarkova I."/>
            <person name="Grimwood J."/>
            <person name="Kuo A."/>
            <person name="Brueggeman A."/>
            <person name="Dunigan D."/>
            <person name="Gurnon J."/>
            <person name="Ladunga I."/>
            <person name="Lindquist E."/>
            <person name="Lucas S."/>
            <person name="Pangilinan J."/>
            <person name="Proschold T."/>
            <person name="Salamov A."/>
            <person name="Schmutz J."/>
            <person name="Weeks D."/>
            <person name="Yamada T."/>
            <person name="Claverie J.M."/>
            <person name="Grigoriev I."/>
            <person name="Van Etten J."/>
            <person name="Lomsadze A."/>
            <person name="Borodovsky M."/>
        </authorList>
    </citation>
    <scope>NUCLEOTIDE SEQUENCE [LARGE SCALE GENOMIC DNA]</scope>
    <source>
        <strain evidence="2 3">C-169</strain>
    </source>
</reference>
<dbReference type="OrthoDB" id="7130006at2759"/>
<dbReference type="Gene3D" id="3.40.50.1820">
    <property type="entry name" value="alpha/beta hydrolase"/>
    <property type="match status" value="1"/>
</dbReference>
<dbReference type="PRINTS" id="PR00111">
    <property type="entry name" value="ABHYDROLASE"/>
</dbReference>
<proteinExistence type="predicted"/>
<dbReference type="RefSeq" id="XP_005645567.1">
    <property type="nucleotide sequence ID" value="XM_005645510.1"/>
</dbReference>
<dbReference type="Pfam" id="PF00561">
    <property type="entry name" value="Abhydrolase_1"/>
    <property type="match status" value="1"/>
</dbReference>
<dbReference type="EMBL" id="AGSI01000013">
    <property type="protein sequence ID" value="EIE21023.1"/>
    <property type="molecule type" value="Genomic_DNA"/>
</dbReference>
<name>I0YRK4_COCSC</name>
<dbReference type="SUPFAM" id="SSF53474">
    <property type="entry name" value="alpha/beta-Hydrolases"/>
    <property type="match status" value="1"/>
</dbReference>